<proteinExistence type="predicted"/>
<feature type="active site" description="Tele-AMP-histidine intermediate" evidence="1">
    <location>
        <position position="104"/>
    </location>
</feature>
<reference evidence="5 6" key="1">
    <citation type="submission" date="2019-01" db="EMBL/GenBank/DDBJ databases">
        <authorList>
            <person name="Chen W.-M."/>
        </authorList>
    </citation>
    <scope>NUCLEOTIDE SEQUENCE [LARGE SCALE GENOMIC DNA]</scope>
    <source>
        <strain evidence="5 6">TER-1</strain>
    </source>
</reference>
<dbReference type="PROSITE" id="PS51084">
    <property type="entry name" value="HIT_2"/>
    <property type="match status" value="1"/>
</dbReference>
<dbReference type="Pfam" id="PF01230">
    <property type="entry name" value="HIT"/>
    <property type="match status" value="1"/>
</dbReference>
<dbReference type="PANTHER" id="PTHR46648">
    <property type="entry name" value="HIT FAMILY PROTEIN 1"/>
    <property type="match status" value="1"/>
</dbReference>
<dbReference type="GO" id="GO:0003824">
    <property type="term" value="F:catalytic activity"/>
    <property type="evidence" value="ECO:0007669"/>
    <property type="project" value="InterPro"/>
</dbReference>
<evidence type="ECO:0000256" key="1">
    <source>
        <dbReference type="PIRSR" id="PIRSR601310-1"/>
    </source>
</evidence>
<dbReference type="InterPro" id="IPR039384">
    <property type="entry name" value="HINT"/>
</dbReference>
<accession>A0A437NX57</accession>
<protein>
    <submittedName>
        <fullName evidence="5">HIT family protein</fullName>
    </submittedName>
</protein>
<organism evidence="5 6">
    <name type="scientific">Methylobacterium oryzihabitans</name>
    <dbReference type="NCBI Taxonomy" id="2499852"/>
    <lineage>
        <taxon>Bacteria</taxon>
        <taxon>Pseudomonadati</taxon>
        <taxon>Pseudomonadota</taxon>
        <taxon>Alphaproteobacteria</taxon>
        <taxon>Hyphomicrobiales</taxon>
        <taxon>Methylobacteriaceae</taxon>
        <taxon>Methylobacterium</taxon>
    </lineage>
</organism>
<sequence length="141" mass="14972">MTTAYDPGNVFGKILRGELPAYKVYEDAHTLAFMDVMPQGRGHALVIPKTPSRNLLDADPAVLGPLYATVQRVAKAAVAAFGADGAVVTQFNEAEAGQTVFHLHVHVVPRFSGVSLRPHGSRKAEADELAADAEILRAALA</sequence>
<dbReference type="RefSeq" id="WP_127733194.1">
    <property type="nucleotide sequence ID" value="NZ_SACP01000029.1"/>
</dbReference>
<dbReference type="OrthoDB" id="9784774at2"/>
<dbReference type="Proteomes" id="UP000286997">
    <property type="component" value="Unassembled WGS sequence"/>
</dbReference>
<name>A0A437NX57_9HYPH</name>
<feature type="short sequence motif" description="Histidine triad motif" evidence="2 3">
    <location>
        <begin position="102"/>
        <end position="106"/>
    </location>
</feature>
<gene>
    <name evidence="5" type="ORF">EOE48_22865</name>
</gene>
<evidence type="ECO:0000259" key="4">
    <source>
        <dbReference type="PROSITE" id="PS51084"/>
    </source>
</evidence>
<dbReference type="CDD" id="cd01277">
    <property type="entry name" value="HINT_subgroup"/>
    <property type="match status" value="1"/>
</dbReference>
<dbReference type="EMBL" id="SACP01000029">
    <property type="protein sequence ID" value="RVU14582.1"/>
    <property type="molecule type" value="Genomic_DNA"/>
</dbReference>
<evidence type="ECO:0000256" key="2">
    <source>
        <dbReference type="PIRSR" id="PIRSR601310-3"/>
    </source>
</evidence>
<dbReference type="AlphaFoldDB" id="A0A437NX57"/>
<evidence type="ECO:0000313" key="5">
    <source>
        <dbReference type="EMBL" id="RVU14582.1"/>
    </source>
</evidence>
<dbReference type="InterPro" id="IPR036265">
    <property type="entry name" value="HIT-like_sf"/>
</dbReference>
<evidence type="ECO:0000313" key="6">
    <source>
        <dbReference type="Proteomes" id="UP000286997"/>
    </source>
</evidence>
<dbReference type="InterPro" id="IPR011146">
    <property type="entry name" value="HIT-like"/>
</dbReference>
<dbReference type="GO" id="GO:0009117">
    <property type="term" value="P:nucleotide metabolic process"/>
    <property type="evidence" value="ECO:0007669"/>
    <property type="project" value="TreeGrafter"/>
</dbReference>
<dbReference type="SUPFAM" id="SSF54197">
    <property type="entry name" value="HIT-like"/>
    <property type="match status" value="1"/>
</dbReference>
<dbReference type="Gene3D" id="3.30.428.10">
    <property type="entry name" value="HIT-like"/>
    <property type="match status" value="1"/>
</dbReference>
<keyword evidence="6" id="KW-1185">Reference proteome</keyword>
<feature type="domain" description="HIT" evidence="4">
    <location>
        <begin position="10"/>
        <end position="117"/>
    </location>
</feature>
<comment type="caution">
    <text evidence="5">The sequence shown here is derived from an EMBL/GenBank/DDBJ whole genome shotgun (WGS) entry which is preliminary data.</text>
</comment>
<dbReference type="PRINTS" id="PR00332">
    <property type="entry name" value="HISTRIAD"/>
</dbReference>
<evidence type="ECO:0000256" key="3">
    <source>
        <dbReference type="PROSITE-ProRule" id="PRU00464"/>
    </source>
</evidence>
<dbReference type="InterPro" id="IPR001310">
    <property type="entry name" value="Histidine_triad_HIT"/>
</dbReference>
<dbReference type="PANTHER" id="PTHR46648:SF1">
    <property type="entry name" value="ADENOSINE 5'-MONOPHOSPHORAMIDASE HNT1"/>
    <property type="match status" value="1"/>
</dbReference>